<dbReference type="RefSeq" id="XP_005768215.1">
    <property type="nucleotide sequence ID" value="XM_005768158.1"/>
</dbReference>
<proteinExistence type="predicted"/>
<protein>
    <submittedName>
        <fullName evidence="1">Uncharacterized protein</fullName>
    </submittedName>
</protein>
<keyword evidence="2" id="KW-1185">Reference proteome</keyword>
<dbReference type="RefSeq" id="XP_005779397.1">
    <property type="nucleotide sequence ID" value="XM_005779340.1"/>
</dbReference>
<sequence length="270" mass="28425">MASLTPSEVRLLESLDDAITAELAACDPAGRLCGPKRSAVKLELLQNFFEMLASNNRLTLTAADRGRIRGAVSASLPARFVRRDRVVCNVGGARPWEAGVVHAVHEPDPDDGSGRRKFAYIVLTDPPTARLVSVPQDSNDLIRAEVCFGQRAGALWFTRMSLPQAARRRCDAARCSDSERCSESESCRPARVAAPRRGAAREAACAGGRRFGVGDRVSCAVEDSSGLLSDWAAGTVRAVDVLLKGAGGMAGGVVAYDVRLDGGGGDGGEG</sequence>
<evidence type="ECO:0000313" key="2">
    <source>
        <dbReference type="Proteomes" id="UP000013827"/>
    </source>
</evidence>
<reference evidence="1" key="2">
    <citation type="submission" date="2024-10" db="UniProtKB">
        <authorList>
            <consortium name="EnsemblProtists"/>
        </authorList>
    </citation>
    <scope>IDENTIFICATION</scope>
</reference>
<dbReference type="EnsemblProtists" id="EOD26968">
    <property type="protein sequence ID" value="EOD26968"/>
    <property type="gene ID" value="EMIHUDRAFT_457239"/>
</dbReference>
<organism evidence="1 2">
    <name type="scientific">Emiliania huxleyi (strain CCMP1516)</name>
    <dbReference type="NCBI Taxonomy" id="280463"/>
    <lineage>
        <taxon>Eukaryota</taxon>
        <taxon>Haptista</taxon>
        <taxon>Haptophyta</taxon>
        <taxon>Prymnesiophyceae</taxon>
        <taxon>Isochrysidales</taxon>
        <taxon>Noelaerhabdaceae</taxon>
        <taxon>Emiliania</taxon>
    </lineage>
</organism>
<name>A0A0D3IX01_EMIH1</name>
<dbReference type="AlphaFoldDB" id="A0A0D3IX01"/>
<dbReference type="GeneID" id="17272520"/>
<reference evidence="2" key="1">
    <citation type="journal article" date="2013" name="Nature">
        <title>Pan genome of the phytoplankton Emiliania underpins its global distribution.</title>
        <authorList>
            <person name="Read B.A."/>
            <person name="Kegel J."/>
            <person name="Klute M.J."/>
            <person name="Kuo A."/>
            <person name="Lefebvre S.C."/>
            <person name="Maumus F."/>
            <person name="Mayer C."/>
            <person name="Miller J."/>
            <person name="Monier A."/>
            <person name="Salamov A."/>
            <person name="Young J."/>
            <person name="Aguilar M."/>
            <person name="Claverie J.M."/>
            <person name="Frickenhaus S."/>
            <person name="Gonzalez K."/>
            <person name="Herman E.K."/>
            <person name="Lin Y.C."/>
            <person name="Napier J."/>
            <person name="Ogata H."/>
            <person name="Sarno A.F."/>
            <person name="Shmutz J."/>
            <person name="Schroeder D."/>
            <person name="de Vargas C."/>
            <person name="Verret F."/>
            <person name="von Dassow P."/>
            <person name="Valentin K."/>
            <person name="Van de Peer Y."/>
            <person name="Wheeler G."/>
            <person name="Dacks J.B."/>
            <person name="Delwiche C.F."/>
            <person name="Dyhrman S.T."/>
            <person name="Glockner G."/>
            <person name="John U."/>
            <person name="Richards T."/>
            <person name="Worden A.Z."/>
            <person name="Zhang X."/>
            <person name="Grigoriev I.V."/>
            <person name="Allen A.E."/>
            <person name="Bidle K."/>
            <person name="Borodovsky M."/>
            <person name="Bowler C."/>
            <person name="Brownlee C."/>
            <person name="Cock J.M."/>
            <person name="Elias M."/>
            <person name="Gladyshev V.N."/>
            <person name="Groth M."/>
            <person name="Guda C."/>
            <person name="Hadaegh A."/>
            <person name="Iglesias-Rodriguez M.D."/>
            <person name="Jenkins J."/>
            <person name="Jones B.M."/>
            <person name="Lawson T."/>
            <person name="Leese F."/>
            <person name="Lindquist E."/>
            <person name="Lobanov A."/>
            <person name="Lomsadze A."/>
            <person name="Malik S.B."/>
            <person name="Marsh M.E."/>
            <person name="Mackinder L."/>
            <person name="Mock T."/>
            <person name="Mueller-Roeber B."/>
            <person name="Pagarete A."/>
            <person name="Parker M."/>
            <person name="Probert I."/>
            <person name="Quesneville H."/>
            <person name="Raines C."/>
            <person name="Rensing S.A."/>
            <person name="Riano-Pachon D.M."/>
            <person name="Richier S."/>
            <person name="Rokitta S."/>
            <person name="Shiraiwa Y."/>
            <person name="Soanes D.M."/>
            <person name="van der Giezen M."/>
            <person name="Wahlund T.M."/>
            <person name="Williams B."/>
            <person name="Wilson W."/>
            <person name="Wolfe G."/>
            <person name="Wurch L.L."/>
        </authorList>
    </citation>
    <scope>NUCLEOTIDE SEQUENCE</scope>
</reference>
<dbReference type="Proteomes" id="UP000013827">
    <property type="component" value="Unassembled WGS sequence"/>
</dbReference>
<dbReference type="KEGG" id="ehx:EMIHUDRAFT_459264"/>
<dbReference type="EnsemblProtists" id="EOD15786">
    <property type="protein sequence ID" value="EOD15786"/>
    <property type="gene ID" value="EMIHUDRAFT_459264"/>
</dbReference>
<evidence type="ECO:0000313" key="1">
    <source>
        <dbReference type="EnsemblProtists" id="EOD15786"/>
    </source>
</evidence>
<dbReference type="PaxDb" id="2903-EOD15786"/>
<dbReference type="GeneID" id="17261935"/>
<accession>A0A0D3IX01</accession>
<dbReference type="HOGENOM" id="CLU_066352_0_0_1"/>
<dbReference type="KEGG" id="ehx:EMIHUDRAFT_457239"/>